<dbReference type="EMBL" id="GL732665">
    <property type="protein sequence ID" value="EFX67957.1"/>
    <property type="molecule type" value="Genomic_DNA"/>
</dbReference>
<dbReference type="KEGG" id="dpx:DAPPUDRAFT_330565"/>
<gene>
    <name evidence="1" type="ORF">DAPPUDRAFT_330565</name>
</gene>
<dbReference type="AlphaFoldDB" id="E9HJY6"/>
<protein>
    <submittedName>
        <fullName evidence="1">Uncharacterized protein</fullName>
    </submittedName>
</protein>
<dbReference type="InParanoid" id="E9HJY6"/>
<dbReference type="Proteomes" id="UP000000305">
    <property type="component" value="Unassembled WGS sequence"/>
</dbReference>
<reference evidence="1 2" key="1">
    <citation type="journal article" date="2011" name="Science">
        <title>The ecoresponsive genome of Daphnia pulex.</title>
        <authorList>
            <person name="Colbourne J.K."/>
            <person name="Pfrender M.E."/>
            <person name="Gilbert D."/>
            <person name="Thomas W.K."/>
            <person name="Tucker A."/>
            <person name="Oakley T.H."/>
            <person name="Tokishita S."/>
            <person name="Aerts A."/>
            <person name="Arnold G.J."/>
            <person name="Basu M.K."/>
            <person name="Bauer D.J."/>
            <person name="Caceres C.E."/>
            <person name="Carmel L."/>
            <person name="Casola C."/>
            <person name="Choi J.H."/>
            <person name="Detter J.C."/>
            <person name="Dong Q."/>
            <person name="Dusheyko S."/>
            <person name="Eads B.D."/>
            <person name="Frohlich T."/>
            <person name="Geiler-Samerotte K.A."/>
            <person name="Gerlach D."/>
            <person name="Hatcher P."/>
            <person name="Jogdeo S."/>
            <person name="Krijgsveld J."/>
            <person name="Kriventseva E.V."/>
            <person name="Kultz D."/>
            <person name="Laforsch C."/>
            <person name="Lindquist E."/>
            <person name="Lopez J."/>
            <person name="Manak J.R."/>
            <person name="Muller J."/>
            <person name="Pangilinan J."/>
            <person name="Patwardhan R.P."/>
            <person name="Pitluck S."/>
            <person name="Pritham E.J."/>
            <person name="Rechtsteiner A."/>
            <person name="Rho M."/>
            <person name="Rogozin I.B."/>
            <person name="Sakarya O."/>
            <person name="Salamov A."/>
            <person name="Schaack S."/>
            <person name="Shapiro H."/>
            <person name="Shiga Y."/>
            <person name="Skalitzky C."/>
            <person name="Smith Z."/>
            <person name="Souvorov A."/>
            <person name="Sung W."/>
            <person name="Tang Z."/>
            <person name="Tsuchiya D."/>
            <person name="Tu H."/>
            <person name="Vos H."/>
            <person name="Wang M."/>
            <person name="Wolf Y.I."/>
            <person name="Yamagata H."/>
            <person name="Yamada T."/>
            <person name="Ye Y."/>
            <person name="Shaw J.R."/>
            <person name="Andrews J."/>
            <person name="Crease T.J."/>
            <person name="Tang H."/>
            <person name="Lucas S.M."/>
            <person name="Robertson H.M."/>
            <person name="Bork P."/>
            <person name="Koonin E.V."/>
            <person name="Zdobnov E.M."/>
            <person name="Grigoriev I.V."/>
            <person name="Lynch M."/>
            <person name="Boore J.L."/>
        </authorList>
    </citation>
    <scope>NUCLEOTIDE SEQUENCE [LARGE SCALE GENOMIC DNA]</scope>
</reference>
<keyword evidence="2" id="KW-1185">Reference proteome</keyword>
<evidence type="ECO:0000313" key="1">
    <source>
        <dbReference type="EMBL" id="EFX67957.1"/>
    </source>
</evidence>
<name>E9HJY6_DAPPU</name>
<dbReference type="HOGENOM" id="CLU_1442446_0_0_1"/>
<organism evidence="1 2">
    <name type="scientific">Daphnia pulex</name>
    <name type="common">Water flea</name>
    <dbReference type="NCBI Taxonomy" id="6669"/>
    <lineage>
        <taxon>Eukaryota</taxon>
        <taxon>Metazoa</taxon>
        <taxon>Ecdysozoa</taxon>
        <taxon>Arthropoda</taxon>
        <taxon>Crustacea</taxon>
        <taxon>Branchiopoda</taxon>
        <taxon>Diplostraca</taxon>
        <taxon>Cladocera</taxon>
        <taxon>Anomopoda</taxon>
        <taxon>Daphniidae</taxon>
        <taxon>Daphnia</taxon>
    </lineage>
</organism>
<sequence>MFDPETETQLPTPSDVDVDWNGLTRLKFSTRFPSSQNDCTDTDRTLAKQSSKSTEIANTVDVEYEQAPSSGISSAKDLVFTRKQNLNSGDDERFPTYVIANEKPAAMRKPSLLKSPVATSDLNQIANRAFHFTPQTRCTPGFQRSSSTVTGVDWGDDNEWIILFDNLLNSTCASYRKQPNRDIYGNWL</sequence>
<proteinExistence type="predicted"/>
<evidence type="ECO:0000313" key="2">
    <source>
        <dbReference type="Proteomes" id="UP000000305"/>
    </source>
</evidence>
<accession>E9HJY6</accession>